<name>A0A6I0FE96_9FIRM</name>
<dbReference type="PANTHER" id="PTHR38430:SF1">
    <property type="entry name" value="PROTEIN-ARGININE KINASE ACTIVATOR PROTEIN"/>
    <property type="match status" value="1"/>
</dbReference>
<keyword evidence="4" id="KW-1185">Reference proteome</keyword>
<dbReference type="InterPro" id="IPR001943">
    <property type="entry name" value="UVR_dom"/>
</dbReference>
<evidence type="ECO:0000313" key="3">
    <source>
        <dbReference type="EMBL" id="KAB3533591.1"/>
    </source>
</evidence>
<dbReference type="GO" id="GO:1990170">
    <property type="term" value="P:stress response to cadmium ion"/>
    <property type="evidence" value="ECO:0007669"/>
    <property type="project" value="TreeGrafter"/>
</dbReference>
<organism evidence="3 4">
    <name type="scientific">Alkaliphilus pronyensis</name>
    <dbReference type="NCBI Taxonomy" id="1482732"/>
    <lineage>
        <taxon>Bacteria</taxon>
        <taxon>Bacillati</taxon>
        <taxon>Bacillota</taxon>
        <taxon>Clostridia</taxon>
        <taxon>Peptostreptococcales</taxon>
        <taxon>Natronincolaceae</taxon>
        <taxon>Alkaliphilus</taxon>
    </lineage>
</organism>
<dbReference type="RefSeq" id="WP_151861571.1">
    <property type="nucleotide sequence ID" value="NZ_WBZC01000039.1"/>
</dbReference>
<proteinExistence type="predicted"/>
<dbReference type="InterPro" id="IPR025542">
    <property type="entry name" value="YacH"/>
</dbReference>
<evidence type="ECO:0000313" key="4">
    <source>
        <dbReference type="Proteomes" id="UP000432715"/>
    </source>
</evidence>
<dbReference type="Pfam" id="PF02151">
    <property type="entry name" value="UVR"/>
    <property type="match status" value="1"/>
</dbReference>
<dbReference type="PROSITE" id="PS50151">
    <property type="entry name" value="UVR"/>
    <property type="match status" value="1"/>
</dbReference>
<dbReference type="Proteomes" id="UP000432715">
    <property type="component" value="Unassembled WGS sequence"/>
</dbReference>
<dbReference type="Gene3D" id="4.10.860.10">
    <property type="entry name" value="UVR domain"/>
    <property type="match status" value="1"/>
</dbReference>
<dbReference type="GO" id="GO:0008270">
    <property type="term" value="F:zinc ion binding"/>
    <property type="evidence" value="ECO:0007669"/>
    <property type="project" value="TreeGrafter"/>
</dbReference>
<dbReference type="SUPFAM" id="SSF46600">
    <property type="entry name" value="C-terminal UvrC-binding domain of UvrB"/>
    <property type="match status" value="1"/>
</dbReference>
<protein>
    <recommendedName>
        <fullName evidence="2">UVR domain-containing protein</fullName>
    </recommendedName>
</protein>
<dbReference type="PANTHER" id="PTHR38430">
    <property type="entry name" value="PROTEIN-ARGININE KINASE ACTIVATOR PROTEIN"/>
    <property type="match status" value="1"/>
</dbReference>
<dbReference type="GO" id="GO:0050897">
    <property type="term" value="F:cobalt ion binding"/>
    <property type="evidence" value="ECO:0007669"/>
    <property type="project" value="TreeGrafter"/>
</dbReference>
<reference evidence="3 4" key="1">
    <citation type="submission" date="2019-10" db="EMBL/GenBank/DDBJ databases">
        <title>Alkaliphilus serpentinus sp. nov. and Alkaliphilus pronyensis sp. nov., two novel anaerobic alkaliphilic species isolated from the serpentinized-hosted hydrothermal field of the Prony Bay (New Caledonia).</title>
        <authorList>
            <person name="Postec A."/>
        </authorList>
    </citation>
    <scope>NUCLEOTIDE SEQUENCE [LARGE SCALE GENOMIC DNA]</scope>
    <source>
        <strain evidence="3 4">LacV</strain>
    </source>
</reference>
<evidence type="ECO:0000259" key="2">
    <source>
        <dbReference type="PROSITE" id="PS50151"/>
    </source>
</evidence>
<keyword evidence="1" id="KW-0175">Coiled coil</keyword>
<dbReference type="GO" id="GO:1990169">
    <property type="term" value="P:stress response to copper ion"/>
    <property type="evidence" value="ECO:0007669"/>
    <property type="project" value="TreeGrafter"/>
</dbReference>
<feature type="coiled-coil region" evidence="1">
    <location>
        <begin position="127"/>
        <end position="166"/>
    </location>
</feature>
<dbReference type="PIRSF" id="PIRSF015034">
    <property type="entry name" value="YacH"/>
    <property type="match status" value="1"/>
</dbReference>
<feature type="domain" description="UVR" evidence="2">
    <location>
        <begin position="131"/>
        <end position="166"/>
    </location>
</feature>
<dbReference type="AlphaFoldDB" id="A0A6I0FE96"/>
<accession>A0A6I0FE96</accession>
<dbReference type="GO" id="GO:0005507">
    <property type="term" value="F:copper ion binding"/>
    <property type="evidence" value="ECO:0007669"/>
    <property type="project" value="TreeGrafter"/>
</dbReference>
<dbReference type="GO" id="GO:0046870">
    <property type="term" value="F:cadmium ion binding"/>
    <property type="evidence" value="ECO:0007669"/>
    <property type="project" value="TreeGrafter"/>
</dbReference>
<comment type="caution">
    <text evidence="3">The sequence shown here is derived from an EMBL/GenBank/DDBJ whole genome shotgun (WGS) entry which is preliminary data.</text>
</comment>
<sequence length="170" mass="19298">MICDECKKRKAVVHMTKMIQGHKEEIHLCEVCAKAGENSEAINNFSIPSFLTSILDANYNSNSTLRGYGVTNECSSCGTSLHEFKESGKFGCDECHIVFKERLNPLIRRIHGNSNHVGKVPKRTGGAIHLKRRLSYLKQKLQEAIEEEAFEKAVGYRDEIRELEEEIKKT</sequence>
<evidence type="ECO:0000256" key="1">
    <source>
        <dbReference type="SAM" id="Coils"/>
    </source>
</evidence>
<gene>
    <name evidence="3" type="ORF">F8154_10525</name>
</gene>
<dbReference type="OrthoDB" id="9788704at2"/>
<dbReference type="EMBL" id="WBZC01000039">
    <property type="protein sequence ID" value="KAB3533591.1"/>
    <property type="molecule type" value="Genomic_DNA"/>
</dbReference>
<dbReference type="InterPro" id="IPR036876">
    <property type="entry name" value="UVR_dom_sf"/>
</dbReference>